<comment type="caution">
    <text evidence="1">The sequence shown here is derived from an EMBL/GenBank/DDBJ whole genome shotgun (WGS) entry which is preliminary data.</text>
</comment>
<accession>A0ACB9FNI3</accession>
<proteinExistence type="predicted"/>
<gene>
    <name evidence="1" type="ORF">L6452_03329</name>
</gene>
<sequence length="138" mass="15252">MRMGGDRVVDFWQEGRISVRIWSRDRVGVVVVGNRKGEEGQGEAIGFGENKSAKPFDRRGGGACTPESGNVERFIDGERFEGMRVKKTTLDKAKVGKGDDVRRNLTDVVRFTGGEGFHGWDDCKGVFAGNMEMEKVHG</sequence>
<reference evidence="1 2" key="2">
    <citation type="journal article" date="2022" name="Mol. Ecol. Resour.">
        <title>The genomes of chicory, endive, great burdock and yacon provide insights into Asteraceae paleo-polyploidization history and plant inulin production.</title>
        <authorList>
            <person name="Fan W."/>
            <person name="Wang S."/>
            <person name="Wang H."/>
            <person name="Wang A."/>
            <person name="Jiang F."/>
            <person name="Liu H."/>
            <person name="Zhao H."/>
            <person name="Xu D."/>
            <person name="Zhang Y."/>
        </authorList>
    </citation>
    <scope>NUCLEOTIDE SEQUENCE [LARGE SCALE GENOMIC DNA]</scope>
    <source>
        <strain evidence="2">cv. Niubang</strain>
    </source>
</reference>
<reference evidence="2" key="1">
    <citation type="journal article" date="2022" name="Mol. Ecol. Resour.">
        <title>The genomes of chicory, endive, great burdock and yacon provide insights into Asteraceae palaeo-polyploidization history and plant inulin production.</title>
        <authorList>
            <person name="Fan W."/>
            <person name="Wang S."/>
            <person name="Wang H."/>
            <person name="Wang A."/>
            <person name="Jiang F."/>
            <person name="Liu H."/>
            <person name="Zhao H."/>
            <person name="Xu D."/>
            <person name="Zhang Y."/>
        </authorList>
    </citation>
    <scope>NUCLEOTIDE SEQUENCE [LARGE SCALE GENOMIC DNA]</scope>
    <source>
        <strain evidence="2">cv. Niubang</strain>
    </source>
</reference>
<name>A0ACB9FNI3_ARCLA</name>
<protein>
    <submittedName>
        <fullName evidence="1">Uncharacterized protein</fullName>
    </submittedName>
</protein>
<dbReference type="EMBL" id="CM042047">
    <property type="protein sequence ID" value="KAI3772152.1"/>
    <property type="molecule type" value="Genomic_DNA"/>
</dbReference>
<keyword evidence="2" id="KW-1185">Reference proteome</keyword>
<dbReference type="Proteomes" id="UP001055879">
    <property type="component" value="Linkage Group LG01"/>
</dbReference>
<evidence type="ECO:0000313" key="1">
    <source>
        <dbReference type="EMBL" id="KAI3772152.1"/>
    </source>
</evidence>
<evidence type="ECO:0000313" key="2">
    <source>
        <dbReference type="Proteomes" id="UP001055879"/>
    </source>
</evidence>
<organism evidence="1 2">
    <name type="scientific">Arctium lappa</name>
    <name type="common">Greater burdock</name>
    <name type="synonym">Lappa major</name>
    <dbReference type="NCBI Taxonomy" id="4217"/>
    <lineage>
        <taxon>Eukaryota</taxon>
        <taxon>Viridiplantae</taxon>
        <taxon>Streptophyta</taxon>
        <taxon>Embryophyta</taxon>
        <taxon>Tracheophyta</taxon>
        <taxon>Spermatophyta</taxon>
        <taxon>Magnoliopsida</taxon>
        <taxon>eudicotyledons</taxon>
        <taxon>Gunneridae</taxon>
        <taxon>Pentapetalae</taxon>
        <taxon>asterids</taxon>
        <taxon>campanulids</taxon>
        <taxon>Asterales</taxon>
        <taxon>Asteraceae</taxon>
        <taxon>Carduoideae</taxon>
        <taxon>Cardueae</taxon>
        <taxon>Arctiinae</taxon>
        <taxon>Arctium</taxon>
    </lineage>
</organism>